<evidence type="ECO:0000313" key="2">
    <source>
        <dbReference type="Proteomes" id="UP001634394"/>
    </source>
</evidence>
<gene>
    <name evidence="1" type="ORF">ACJMK2_022631</name>
</gene>
<organism evidence="1 2">
    <name type="scientific">Sinanodonta woodiana</name>
    <name type="common">Chinese pond mussel</name>
    <name type="synonym">Anodonta woodiana</name>
    <dbReference type="NCBI Taxonomy" id="1069815"/>
    <lineage>
        <taxon>Eukaryota</taxon>
        <taxon>Metazoa</taxon>
        <taxon>Spiralia</taxon>
        <taxon>Lophotrochozoa</taxon>
        <taxon>Mollusca</taxon>
        <taxon>Bivalvia</taxon>
        <taxon>Autobranchia</taxon>
        <taxon>Heteroconchia</taxon>
        <taxon>Palaeoheterodonta</taxon>
        <taxon>Unionida</taxon>
        <taxon>Unionoidea</taxon>
        <taxon>Unionidae</taxon>
        <taxon>Unioninae</taxon>
        <taxon>Sinanodonta</taxon>
    </lineage>
</organism>
<keyword evidence="2" id="KW-1185">Reference proteome</keyword>
<accession>A0ABD3TJM2</accession>
<dbReference type="EMBL" id="JBJQND010000018">
    <property type="protein sequence ID" value="KAL3837264.1"/>
    <property type="molecule type" value="Genomic_DNA"/>
</dbReference>
<protein>
    <submittedName>
        <fullName evidence="1">Uncharacterized protein</fullName>
    </submittedName>
</protein>
<evidence type="ECO:0000313" key="1">
    <source>
        <dbReference type="EMBL" id="KAL3837264.1"/>
    </source>
</evidence>
<feature type="non-terminal residue" evidence="1">
    <location>
        <position position="1"/>
    </location>
</feature>
<feature type="non-terminal residue" evidence="1">
    <location>
        <position position="99"/>
    </location>
</feature>
<proteinExistence type="predicted"/>
<comment type="caution">
    <text evidence="1">The sequence shown here is derived from an EMBL/GenBank/DDBJ whole genome shotgun (WGS) entry which is preliminary data.</text>
</comment>
<reference evidence="1 2" key="1">
    <citation type="submission" date="2024-11" db="EMBL/GenBank/DDBJ databases">
        <title>Chromosome-level genome assembly of the freshwater bivalve Anodonta woodiana.</title>
        <authorList>
            <person name="Chen X."/>
        </authorList>
    </citation>
    <scope>NUCLEOTIDE SEQUENCE [LARGE SCALE GENOMIC DNA]</scope>
    <source>
        <strain evidence="1">MN2024</strain>
        <tissue evidence="1">Gills</tissue>
    </source>
</reference>
<dbReference type="AlphaFoldDB" id="A0ABD3TJM2"/>
<sequence length="99" mass="10946">KSSTTLIHCVLYYSGNVFSDDCSTRRRAICVRDEFQKYAVSKLDEGLPRYAQQPLSTTGASSTIIDTTSYSFEIAVLSKNYGIMGLTDDASISHNLTFC</sequence>
<name>A0ABD3TJM2_SINWO</name>
<dbReference type="Proteomes" id="UP001634394">
    <property type="component" value="Unassembled WGS sequence"/>
</dbReference>